<keyword evidence="1" id="KW-0880">Kelch repeat</keyword>
<dbReference type="Proteomes" id="UP000195012">
    <property type="component" value="Unassembled WGS sequence"/>
</dbReference>
<dbReference type="EMBL" id="NETL01000026">
    <property type="protein sequence ID" value="OTN64896.1"/>
    <property type="molecule type" value="Genomic_DNA"/>
</dbReference>
<keyword evidence="2" id="KW-0677">Repeat</keyword>
<evidence type="ECO:0000256" key="2">
    <source>
        <dbReference type="ARBA" id="ARBA00022737"/>
    </source>
</evidence>
<sequence>MDTVSTVPDEPRTDEKPITEEAKAAGVISTAALDSPAPQIFPSAERVNAIEKINAAEMGNQEEKVSSPDMAALDGHMSMPGHMTMSGNMGMAGYMMNVPAPHMGNPMGVNNNSAQVSTASDETNPADQMTNVMGSATTSQVSIPEKVGEVPIQGVEQVNEDQSKEETEDMKREAAILNGNMNTKYNEEVSKGFLSPPVFHLTEIMHNERCFKRTKGHIAVEINGDICIYGGIEQNKCVNNFVRYVPGINLFEKIRLNSEDITPRAFHSGNVISQDNKKSIVVFGGINEKDEVLDETFSFDFQAKKWERIESVTKPSARYKHASFNMNDAVFIHGGLNENNAPLSDMWCLSGGSWKEINQMNLNPGARYGHSLVFTLYGNAKLVFLFGGNRKGFSGALADTWIFNLRTLRWKEITNSSGPKPCARWAHSAQLFDNEWMIIYGGITNGWIENYALSDMYALNIYTFSWFEVDISTSRSFNRGYYGSLCLLPYKKSLHIFGGSDEAREYSDVFSMSPLVTYVSYKTLTGKFEQLNTKMNNINENSNENNYVNSAEFELKIAELKEEVNNINNMMKTFEAKFSALEKLNEQCEKLLSKNLNAEALEKLEQRIRKLESSNVLMKHDSI</sequence>
<evidence type="ECO:0000256" key="3">
    <source>
        <dbReference type="SAM" id="Coils"/>
    </source>
</evidence>
<evidence type="ECO:0000313" key="5">
    <source>
        <dbReference type="Proteomes" id="UP000195012"/>
    </source>
</evidence>
<dbReference type="VEuPathDB" id="PlasmoDB:PKNOH_S120142700"/>
<evidence type="ECO:0000313" key="4">
    <source>
        <dbReference type="EMBL" id="OTN64896.1"/>
    </source>
</evidence>
<accession>A0A1Y3DNR8</accession>
<dbReference type="InterPro" id="IPR015915">
    <property type="entry name" value="Kelch-typ_b-propeller"/>
</dbReference>
<dbReference type="VEuPathDB" id="PlasmoDB:PKA1H_090029700"/>
<reference evidence="4 5" key="1">
    <citation type="submission" date="2017-05" db="EMBL/GenBank/DDBJ databases">
        <title>PacBio assembly of a Plasmodium knowlesi genome sequence with Hi-C correction and manual annotation of the SICAvar gene family.</title>
        <authorList>
            <person name="Lapp S.A."/>
            <person name="Geraldo J.A."/>
            <person name="Chien J.-T."/>
            <person name="Ay F."/>
            <person name="Pakala S.B."/>
            <person name="Batugedara G."/>
            <person name="Humphrey J.C."/>
            <person name="Debarry J.D."/>
            <person name="Le Roch K.G."/>
            <person name="Galinski M.R."/>
            <person name="Kissinger J.C."/>
        </authorList>
    </citation>
    <scope>NUCLEOTIDE SEQUENCE [LARGE SCALE GENOMIC DNA]</scope>
    <source>
        <strain evidence="5">Malayan Strain Pk1 (A+)</strain>
    </source>
</reference>
<dbReference type="Gene3D" id="2.120.10.80">
    <property type="entry name" value="Kelch-type beta propeller"/>
    <property type="match status" value="2"/>
</dbReference>
<dbReference type="PANTHER" id="PTHR46093:SF18">
    <property type="entry name" value="FIBRONECTIN TYPE-III DOMAIN-CONTAINING PROTEIN"/>
    <property type="match status" value="1"/>
</dbReference>
<name>A0A1Y3DNR8_PLAKN</name>
<evidence type="ECO:0000256" key="1">
    <source>
        <dbReference type="ARBA" id="ARBA00022441"/>
    </source>
</evidence>
<evidence type="ECO:0008006" key="6">
    <source>
        <dbReference type="Google" id="ProtNLM"/>
    </source>
</evidence>
<dbReference type="Pfam" id="PF24681">
    <property type="entry name" value="Kelch_KLHDC2_KLHL20_DRC7"/>
    <property type="match status" value="1"/>
</dbReference>
<dbReference type="InterPro" id="IPR011043">
    <property type="entry name" value="Gal_Oxase/kelch_b-propeller"/>
</dbReference>
<dbReference type="PANTHER" id="PTHR46093">
    <property type="entry name" value="ACYL-COA-BINDING DOMAIN-CONTAINING PROTEIN 5"/>
    <property type="match status" value="1"/>
</dbReference>
<proteinExistence type="predicted"/>
<organism evidence="4 5">
    <name type="scientific">Plasmodium knowlesi</name>
    <dbReference type="NCBI Taxonomy" id="5850"/>
    <lineage>
        <taxon>Eukaryota</taxon>
        <taxon>Sar</taxon>
        <taxon>Alveolata</taxon>
        <taxon>Apicomplexa</taxon>
        <taxon>Aconoidasida</taxon>
        <taxon>Haemosporida</taxon>
        <taxon>Plasmodiidae</taxon>
        <taxon>Plasmodium</taxon>
        <taxon>Plasmodium (Plasmodium)</taxon>
    </lineage>
</organism>
<dbReference type="AlphaFoldDB" id="A0A1Y3DNR8"/>
<feature type="coiled-coil region" evidence="3">
    <location>
        <begin position="521"/>
        <end position="621"/>
    </location>
</feature>
<comment type="caution">
    <text evidence="4">The sequence shown here is derived from an EMBL/GenBank/DDBJ whole genome shotgun (WGS) entry which is preliminary data.</text>
</comment>
<dbReference type="eggNOG" id="KOG4152">
    <property type="taxonomic scope" value="Eukaryota"/>
</dbReference>
<dbReference type="OMA" id="EIMHNER"/>
<dbReference type="OrthoDB" id="45365at2759"/>
<protein>
    <recommendedName>
        <fullName evidence="6">Kelch domain-containing protein</fullName>
    </recommendedName>
</protein>
<gene>
    <name evidence="4" type="ORF">PKNOH_S120142700</name>
</gene>
<dbReference type="VEuPathDB" id="PlasmoDB:PKNH_0923700"/>
<dbReference type="SUPFAM" id="SSF50965">
    <property type="entry name" value="Galactose oxidase, central domain"/>
    <property type="match status" value="1"/>
</dbReference>
<keyword evidence="3" id="KW-0175">Coiled coil</keyword>